<dbReference type="KEGG" id="euz:DVS28_a0717"/>
<evidence type="ECO:0000313" key="1">
    <source>
        <dbReference type="EMBL" id="AXV05418.1"/>
    </source>
</evidence>
<sequence>MEAFVDRHELSDVVNIADPDNEVWERFGVFGQPTWVFVNGETGETTTRFGALGQQGIQAVFESGGFA</sequence>
<evidence type="ECO:0000313" key="2">
    <source>
        <dbReference type="Proteomes" id="UP000264006"/>
    </source>
</evidence>
<reference evidence="1 2" key="1">
    <citation type="submission" date="2018-09" db="EMBL/GenBank/DDBJ databases">
        <title>Complete genome sequence of Euzebya sp. DY32-46 isolated from seawater of Pacific Ocean.</title>
        <authorList>
            <person name="Xu L."/>
            <person name="Wu Y.-H."/>
            <person name="Xu X.-W."/>
        </authorList>
    </citation>
    <scope>NUCLEOTIDE SEQUENCE [LARGE SCALE GENOMIC DNA]</scope>
    <source>
        <strain evidence="1 2">DY32-46</strain>
    </source>
</reference>
<protein>
    <recommendedName>
        <fullName evidence="3">Thioredoxin</fullName>
    </recommendedName>
</protein>
<name>A0A346XT71_9ACTN</name>
<evidence type="ECO:0008006" key="3">
    <source>
        <dbReference type="Google" id="ProtNLM"/>
    </source>
</evidence>
<accession>A0A346XT71</accession>
<dbReference type="Proteomes" id="UP000264006">
    <property type="component" value="Chromosome"/>
</dbReference>
<dbReference type="RefSeq" id="WP_114590230.1">
    <property type="nucleotide sequence ID" value="NZ_CP031165.1"/>
</dbReference>
<dbReference type="Gene3D" id="3.40.30.10">
    <property type="entry name" value="Glutaredoxin"/>
    <property type="match status" value="1"/>
</dbReference>
<proteinExistence type="predicted"/>
<dbReference type="AlphaFoldDB" id="A0A346XT71"/>
<keyword evidence="2" id="KW-1185">Reference proteome</keyword>
<dbReference type="SUPFAM" id="SSF52833">
    <property type="entry name" value="Thioredoxin-like"/>
    <property type="match status" value="1"/>
</dbReference>
<dbReference type="EMBL" id="CP031165">
    <property type="protein sequence ID" value="AXV05418.1"/>
    <property type="molecule type" value="Genomic_DNA"/>
</dbReference>
<dbReference type="InterPro" id="IPR036249">
    <property type="entry name" value="Thioredoxin-like_sf"/>
</dbReference>
<organism evidence="1 2">
    <name type="scientific">Euzebya pacifica</name>
    <dbReference type="NCBI Taxonomy" id="1608957"/>
    <lineage>
        <taxon>Bacteria</taxon>
        <taxon>Bacillati</taxon>
        <taxon>Actinomycetota</taxon>
        <taxon>Nitriliruptoria</taxon>
        <taxon>Euzebyales</taxon>
    </lineage>
</organism>
<dbReference type="OrthoDB" id="9790194at2"/>
<gene>
    <name evidence="1" type="ORF">DVS28_a0717</name>
</gene>